<feature type="binding site" description="axial binding residue" evidence="14">
    <location>
        <position position="93"/>
    </location>
    <ligand>
        <name>heme</name>
        <dbReference type="ChEBI" id="CHEBI:30413"/>
    </ligand>
    <ligandPart>
        <name>Fe</name>
        <dbReference type="ChEBI" id="CHEBI:18248"/>
    </ligandPart>
</feature>
<evidence type="ECO:0000256" key="3">
    <source>
        <dbReference type="ARBA" id="ARBA00006501"/>
    </source>
</evidence>
<comment type="function">
    <text evidence="14 15">Catalyzes the oxidation of protoporphyrinogen IX to protoporphyrin IX.</text>
</comment>
<dbReference type="HAMAP" id="MF_02239">
    <property type="entry name" value="HemJ"/>
    <property type="match status" value="1"/>
</dbReference>
<evidence type="ECO:0000256" key="8">
    <source>
        <dbReference type="ARBA" id="ARBA00022723"/>
    </source>
</evidence>
<keyword evidence="8 14" id="KW-0479">Metal-binding</keyword>
<evidence type="ECO:0000313" key="17">
    <source>
        <dbReference type="Proteomes" id="UP001597511"/>
    </source>
</evidence>
<feature type="transmembrane region" description="Helical" evidence="14">
    <location>
        <begin position="6"/>
        <end position="23"/>
    </location>
</feature>
<dbReference type="InterPro" id="IPR005265">
    <property type="entry name" value="HemJ-like"/>
</dbReference>
<evidence type="ECO:0000256" key="14">
    <source>
        <dbReference type="HAMAP-Rule" id="MF_02239"/>
    </source>
</evidence>
<comment type="caution">
    <text evidence="16">The sequence shown here is derived from an EMBL/GenBank/DDBJ whole genome shotgun (WGS) entry which is preliminary data.</text>
</comment>
<comment type="catalytic activity">
    <reaction evidence="13 14 15">
        <text>protoporphyrinogen IX + 3 A = protoporphyrin IX + 3 AH2</text>
        <dbReference type="Rhea" id="RHEA:62000"/>
        <dbReference type="ChEBI" id="CHEBI:13193"/>
        <dbReference type="ChEBI" id="CHEBI:17499"/>
        <dbReference type="ChEBI" id="CHEBI:57306"/>
        <dbReference type="ChEBI" id="CHEBI:57307"/>
    </reaction>
</comment>
<evidence type="ECO:0000256" key="12">
    <source>
        <dbReference type="ARBA" id="ARBA00023136"/>
    </source>
</evidence>
<organism evidence="16 17">
    <name type="scientific">Terrimonas rubra</name>
    <dbReference type="NCBI Taxonomy" id="1035890"/>
    <lineage>
        <taxon>Bacteria</taxon>
        <taxon>Pseudomonadati</taxon>
        <taxon>Bacteroidota</taxon>
        <taxon>Chitinophagia</taxon>
        <taxon>Chitinophagales</taxon>
        <taxon>Chitinophagaceae</taxon>
        <taxon>Terrimonas</taxon>
    </lineage>
</organism>
<feature type="transmembrane region" description="Helical" evidence="14">
    <location>
        <begin position="88"/>
        <end position="107"/>
    </location>
</feature>
<keyword evidence="5 14" id="KW-1003">Cell membrane</keyword>
<evidence type="ECO:0000313" key="16">
    <source>
        <dbReference type="EMBL" id="MFD2918463.1"/>
    </source>
</evidence>
<feature type="transmembrane region" description="Helical" evidence="14">
    <location>
        <begin position="55"/>
        <end position="76"/>
    </location>
</feature>
<gene>
    <name evidence="16" type="ORF">ACFS6H_02005</name>
</gene>
<evidence type="ECO:0000256" key="4">
    <source>
        <dbReference type="ARBA" id="ARBA00017504"/>
    </source>
</evidence>
<dbReference type="EMBL" id="JBHUOZ010000001">
    <property type="protein sequence ID" value="MFD2918463.1"/>
    <property type="molecule type" value="Genomic_DNA"/>
</dbReference>
<dbReference type="Pfam" id="PF03653">
    <property type="entry name" value="UPF0093"/>
    <property type="match status" value="1"/>
</dbReference>
<feature type="transmembrane region" description="Helical" evidence="14">
    <location>
        <begin position="128"/>
        <end position="146"/>
    </location>
</feature>
<evidence type="ECO:0000256" key="13">
    <source>
        <dbReference type="ARBA" id="ARBA00048390"/>
    </source>
</evidence>
<keyword evidence="6 14" id="KW-0349">Heme</keyword>
<keyword evidence="12 14" id="KW-0472">Membrane</keyword>
<evidence type="ECO:0000256" key="15">
    <source>
        <dbReference type="PIRNR" id="PIRNR004638"/>
    </source>
</evidence>
<proteinExistence type="inferred from homology"/>
<keyword evidence="7 14" id="KW-0812">Transmembrane</keyword>
<keyword evidence="10 14" id="KW-0560">Oxidoreductase</keyword>
<evidence type="ECO:0000256" key="9">
    <source>
        <dbReference type="ARBA" id="ARBA00022989"/>
    </source>
</evidence>
<evidence type="ECO:0000256" key="5">
    <source>
        <dbReference type="ARBA" id="ARBA00022475"/>
    </source>
</evidence>
<evidence type="ECO:0000256" key="2">
    <source>
        <dbReference type="ARBA" id="ARBA00005073"/>
    </source>
</evidence>
<evidence type="ECO:0000256" key="10">
    <source>
        <dbReference type="ARBA" id="ARBA00023002"/>
    </source>
</evidence>
<protein>
    <recommendedName>
        <fullName evidence="4 14">Protoporphyrinogen IX oxidase</fullName>
        <shortName evidence="14">PPO</shortName>
        <ecNumber evidence="14 15">1.3.99.-</ecNumber>
    </recommendedName>
</protein>
<accession>A0ABW5ZZM3</accession>
<keyword evidence="9 14" id="KW-1133">Transmembrane helix</keyword>
<keyword evidence="11 14" id="KW-0408">Iron</keyword>
<keyword evidence="17" id="KW-1185">Reference proteome</keyword>
<name>A0ABW5ZZM3_9BACT</name>
<comment type="pathway">
    <text evidence="2 14 15">Porphyrin-containing compound metabolism; protoporphyrin-IX biosynthesis; protoporphyrin-IX from protoporphyrinogen-IX: step 1/1.</text>
</comment>
<feature type="transmembrane region" description="Helical" evidence="14">
    <location>
        <begin position="152"/>
        <end position="173"/>
    </location>
</feature>
<feature type="binding site" description="axial binding residue" evidence="14">
    <location>
        <position position="9"/>
    </location>
    <ligand>
        <name>heme</name>
        <dbReference type="ChEBI" id="CHEBI:30413"/>
    </ligand>
    <ligandPart>
        <name>Fe</name>
        <dbReference type="ChEBI" id="CHEBI:18248"/>
    </ligandPart>
</feature>
<comment type="subcellular location">
    <subcellularLocation>
        <location evidence="1 14">Cell membrane</location>
        <topology evidence="1 14">Multi-pass membrane protein</topology>
    </subcellularLocation>
</comment>
<dbReference type="PANTHER" id="PTHR40255:SF1">
    <property type="entry name" value="PROTOPORPHYRINOGEN IX OXIDASE"/>
    <property type="match status" value="1"/>
</dbReference>
<comment type="similarity">
    <text evidence="3 14 15">Belongs to the HemJ family.</text>
</comment>
<dbReference type="PIRSF" id="PIRSF004638">
    <property type="entry name" value="UCP004638"/>
    <property type="match status" value="1"/>
</dbReference>
<evidence type="ECO:0000256" key="11">
    <source>
        <dbReference type="ARBA" id="ARBA00023004"/>
    </source>
</evidence>
<sequence>MYLYLKALHIIFIVTWFAGLFYMPRLLIYNTEAGEQPSPAREILRKQFSVMLKRLWYGITWPSAIITLIMGLWVMFYGPWASTFKMHTWLHIKLLFVLLLYVYHHTLHFILKQQLRGEFKYTSQQLRIWNEVATIFLVAIVMLVTVKQNMSAIWGILGLVGFVVLLMSAIKIYKIVRQKRA</sequence>
<dbReference type="RefSeq" id="WP_386094637.1">
    <property type="nucleotide sequence ID" value="NZ_JBHUOZ010000001.1"/>
</dbReference>
<comment type="cofactor">
    <cofactor evidence="14 15">
        <name>heme b</name>
        <dbReference type="ChEBI" id="CHEBI:60344"/>
    </cofactor>
    <text evidence="14 15">Binds 1 heme b (iron(II)-protoporphyrin IX) group per subunit.</text>
</comment>
<reference evidence="17" key="1">
    <citation type="journal article" date="2019" name="Int. J. Syst. Evol. Microbiol.">
        <title>The Global Catalogue of Microorganisms (GCM) 10K type strain sequencing project: providing services to taxonomists for standard genome sequencing and annotation.</title>
        <authorList>
            <consortium name="The Broad Institute Genomics Platform"/>
            <consortium name="The Broad Institute Genome Sequencing Center for Infectious Disease"/>
            <person name="Wu L."/>
            <person name="Ma J."/>
        </authorList>
    </citation>
    <scope>NUCLEOTIDE SEQUENCE [LARGE SCALE GENOMIC DNA]</scope>
    <source>
        <strain evidence="17">KCTC 23299</strain>
    </source>
</reference>
<dbReference type="PANTHER" id="PTHR40255">
    <property type="entry name" value="UPF0093 MEMBRANE PROTEIN SLR1790"/>
    <property type="match status" value="1"/>
</dbReference>
<comment type="subunit">
    <text evidence="14">Homodimer.</text>
</comment>
<dbReference type="Proteomes" id="UP001597511">
    <property type="component" value="Unassembled WGS sequence"/>
</dbReference>
<evidence type="ECO:0000256" key="1">
    <source>
        <dbReference type="ARBA" id="ARBA00004651"/>
    </source>
</evidence>
<evidence type="ECO:0000256" key="7">
    <source>
        <dbReference type="ARBA" id="ARBA00022692"/>
    </source>
</evidence>
<evidence type="ECO:0000256" key="6">
    <source>
        <dbReference type="ARBA" id="ARBA00022617"/>
    </source>
</evidence>
<dbReference type="EC" id="1.3.99.-" evidence="14 15"/>